<dbReference type="Proteomes" id="UP000054564">
    <property type="component" value="Unassembled WGS sequence"/>
</dbReference>
<evidence type="ECO:0000313" key="3">
    <source>
        <dbReference type="Proteomes" id="UP000054564"/>
    </source>
</evidence>
<comment type="caution">
    <text evidence="2">The sequence shown here is derived from an EMBL/GenBank/DDBJ whole genome shotgun (WGS) entry which is preliminary data.</text>
</comment>
<sequence length="42" mass="4754">MDVKIFLLLLLCFHKHGIHFAGILSILTPQKAMRSHSNHSPT</sequence>
<protein>
    <submittedName>
        <fullName evidence="2">Uncharacterized protein</fullName>
    </submittedName>
</protein>
<feature type="non-terminal residue" evidence="2">
    <location>
        <position position="42"/>
    </location>
</feature>
<dbReference type="AlphaFoldDB" id="A0A0L0UNF0"/>
<proteinExistence type="predicted"/>
<accession>A0A0L0UNF0</accession>
<evidence type="ECO:0000256" key="1">
    <source>
        <dbReference type="SAM" id="SignalP"/>
    </source>
</evidence>
<gene>
    <name evidence="2" type="ORF">PSTG_17985</name>
</gene>
<feature type="signal peptide" evidence="1">
    <location>
        <begin position="1"/>
        <end position="20"/>
    </location>
</feature>
<evidence type="ECO:0000313" key="2">
    <source>
        <dbReference type="EMBL" id="KNE88597.1"/>
    </source>
</evidence>
<feature type="chain" id="PRO_5005548832" evidence="1">
    <location>
        <begin position="21"/>
        <end position="42"/>
    </location>
</feature>
<name>A0A0L0UNF0_9BASI</name>
<organism evidence="2 3">
    <name type="scientific">Puccinia striiformis f. sp. tritici PST-78</name>
    <dbReference type="NCBI Taxonomy" id="1165861"/>
    <lineage>
        <taxon>Eukaryota</taxon>
        <taxon>Fungi</taxon>
        <taxon>Dikarya</taxon>
        <taxon>Basidiomycota</taxon>
        <taxon>Pucciniomycotina</taxon>
        <taxon>Pucciniomycetes</taxon>
        <taxon>Pucciniales</taxon>
        <taxon>Pucciniaceae</taxon>
        <taxon>Puccinia</taxon>
    </lineage>
</organism>
<reference evidence="3" key="1">
    <citation type="submission" date="2014-03" db="EMBL/GenBank/DDBJ databases">
        <title>The Genome Sequence of Puccinia striiformis f. sp. tritici PST-78.</title>
        <authorList>
            <consortium name="The Broad Institute Genome Sequencing Platform"/>
            <person name="Cuomo C."/>
            <person name="Hulbert S."/>
            <person name="Chen X."/>
            <person name="Walker B."/>
            <person name="Young S.K."/>
            <person name="Zeng Q."/>
            <person name="Gargeya S."/>
            <person name="Fitzgerald M."/>
            <person name="Haas B."/>
            <person name="Abouelleil A."/>
            <person name="Alvarado L."/>
            <person name="Arachchi H.M."/>
            <person name="Berlin A.M."/>
            <person name="Chapman S.B."/>
            <person name="Goldberg J."/>
            <person name="Griggs A."/>
            <person name="Gujja S."/>
            <person name="Hansen M."/>
            <person name="Howarth C."/>
            <person name="Imamovic A."/>
            <person name="Larimer J."/>
            <person name="McCowan C."/>
            <person name="Montmayeur A."/>
            <person name="Murphy C."/>
            <person name="Neiman D."/>
            <person name="Pearson M."/>
            <person name="Priest M."/>
            <person name="Roberts A."/>
            <person name="Saif S."/>
            <person name="Shea T."/>
            <person name="Sisk P."/>
            <person name="Sykes S."/>
            <person name="Wortman J."/>
            <person name="Nusbaum C."/>
            <person name="Birren B."/>
        </authorList>
    </citation>
    <scope>NUCLEOTIDE SEQUENCE [LARGE SCALE GENOMIC DNA]</scope>
    <source>
        <strain evidence="3">race PST-78</strain>
    </source>
</reference>
<dbReference type="EMBL" id="AJIL01001375">
    <property type="protein sequence ID" value="KNE88597.1"/>
    <property type="molecule type" value="Genomic_DNA"/>
</dbReference>
<keyword evidence="3" id="KW-1185">Reference proteome</keyword>
<keyword evidence="1" id="KW-0732">Signal</keyword>